<evidence type="ECO:0000256" key="1">
    <source>
        <dbReference type="SAM" id="MobiDB-lite"/>
    </source>
</evidence>
<accession>A0A5C0B320</accession>
<evidence type="ECO:0000256" key="2">
    <source>
        <dbReference type="SAM" id="Phobius"/>
    </source>
</evidence>
<dbReference type="AlphaFoldDB" id="A0A5C0B320"/>
<dbReference type="RefSeq" id="WP_148817752.1">
    <property type="nucleotide sequence ID" value="NZ_CP043046.1"/>
</dbReference>
<keyword evidence="2" id="KW-0812">Transmembrane</keyword>
<proteinExistence type="predicted"/>
<feature type="transmembrane region" description="Helical" evidence="2">
    <location>
        <begin position="173"/>
        <end position="195"/>
    </location>
</feature>
<keyword evidence="4" id="KW-1185">Reference proteome</keyword>
<dbReference type="EMBL" id="CP043046">
    <property type="protein sequence ID" value="QEI08304.1"/>
    <property type="molecule type" value="Genomic_DNA"/>
</dbReference>
<dbReference type="OrthoDB" id="7334386at2"/>
<dbReference type="Proteomes" id="UP000325161">
    <property type="component" value="Chromosome"/>
</dbReference>
<name>A0A5C0B320_9BURK</name>
<evidence type="ECO:0000313" key="4">
    <source>
        <dbReference type="Proteomes" id="UP000325161"/>
    </source>
</evidence>
<feature type="transmembrane region" description="Helical" evidence="2">
    <location>
        <begin position="207"/>
        <end position="228"/>
    </location>
</feature>
<keyword evidence="2" id="KW-1133">Transmembrane helix</keyword>
<organism evidence="3 4">
    <name type="scientific">Pigmentiphaga aceris</name>
    <dbReference type="NCBI Taxonomy" id="1940612"/>
    <lineage>
        <taxon>Bacteria</taxon>
        <taxon>Pseudomonadati</taxon>
        <taxon>Pseudomonadota</taxon>
        <taxon>Betaproteobacteria</taxon>
        <taxon>Burkholderiales</taxon>
        <taxon>Alcaligenaceae</taxon>
        <taxon>Pigmentiphaga</taxon>
    </lineage>
</organism>
<sequence>MKRGPSLTWRFAAMVGLLLVLVLVSSGGFWLSALSRDSAAMRESRFQFSLNSVRAAMEGGLHLGLLLPGLPGAQTLIDRHRTEDRDILSIDVFDDAGRILFSTDSGGVAALVPDAWRAPCLAARQAPWQGEDDIGALQCLSLVNGFDKTVGGVVMRYRTATRTDLLSVLLQRWHAGAALWLVLLAAAGGLGWLAYRRVERRLDGARASLLAGGAAAGATGLALAASTAGQTLPGQDVSSALAERERELDVADREADRLDDLDLG</sequence>
<feature type="region of interest" description="Disordered" evidence="1">
    <location>
        <begin position="243"/>
        <end position="264"/>
    </location>
</feature>
<reference evidence="3 4" key="1">
    <citation type="submission" date="2019-08" db="EMBL/GenBank/DDBJ databases">
        <title>Amphibian skin-associated Pigmentiphaga: genome sequence and occurrence across geography and hosts.</title>
        <authorList>
            <person name="Bletz M.C."/>
            <person name="Bunk B."/>
            <person name="Sproeer C."/>
            <person name="Biwer P."/>
            <person name="Reiter S."/>
            <person name="Rabemananjara F.C.E."/>
            <person name="Schulz S."/>
            <person name="Overmann J."/>
            <person name="Vences M."/>
        </authorList>
    </citation>
    <scope>NUCLEOTIDE SEQUENCE [LARGE SCALE GENOMIC DNA]</scope>
    <source>
        <strain evidence="3 4">Mada1488</strain>
    </source>
</reference>
<gene>
    <name evidence="3" type="ORF">FXN63_22560</name>
</gene>
<evidence type="ECO:0000313" key="3">
    <source>
        <dbReference type="EMBL" id="QEI08304.1"/>
    </source>
</evidence>
<protein>
    <submittedName>
        <fullName evidence="3">Uncharacterized protein</fullName>
    </submittedName>
</protein>
<keyword evidence="2" id="KW-0472">Membrane</keyword>
<dbReference type="KEGG" id="pacr:FXN63_22560"/>